<dbReference type="PANTHER" id="PTHR12829:SF4">
    <property type="entry name" value="N(6)-ADENINE-SPECIFIC METHYLTRANSFERASE METTL4"/>
    <property type="match status" value="1"/>
</dbReference>
<dbReference type="InterPro" id="IPR002052">
    <property type="entry name" value="DNA_methylase_N6_adenine_CS"/>
</dbReference>
<comment type="similarity">
    <text evidence="1">Belongs to the MT-A70-like family.</text>
</comment>
<dbReference type="EMBL" id="JACVVK020000027">
    <property type="protein sequence ID" value="KAK7502171.1"/>
    <property type="molecule type" value="Genomic_DNA"/>
</dbReference>
<dbReference type="Pfam" id="PF05063">
    <property type="entry name" value="MT-A70"/>
    <property type="match status" value="1"/>
</dbReference>
<dbReference type="InterPro" id="IPR007757">
    <property type="entry name" value="MT-A70-like"/>
</dbReference>
<dbReference type="PANTHER" id="PTHR12829">
    <property type="entry name" value="N6-ADENOSINE-METHYLTRANSFERASE"/>
    <property type="match status" value="1"/>
</dbReference>
<evidence type="ECO:0000256" key="2">
    <source>
        <dbReference type="SAM" id="MobiDB-lite"/>
    </source>
</evidence>
<reference evidence="3 4" key="1">
    <citation type="journal article" date="2023" name="Sci. Data">
        <title>Genome assembly of the Korean intertidal mud-creeper Batillaria attramentaria.</title>
        <authorList>
            <person name="Patra A.K."/>
            <person name="Ho P.T."/>
            <person name="Jun S."/>
            <person name="Lee S.J."/>
            <person name="Kim Y."/>
            <person name="Won Y.J."/>
        </authorList>
    </citation>
    <scope>NUCLEOTIDE SEQUENCE [LARGE SCALE GENOMIC DNA]</scope>
    <source>
        <strain evidence="3">Wonlab-2016</strain>
    </source>
</reference>
<gene>
    <name evidence="3" type="ORF">BaRGS_00006535</name>
</gene>
<proteinExistence type="inferred from homology"/>
<name>A0ABD0LSP1_9CAEN</name>
<accession>A0ABD0LSP1</accession>
<evidence type="ECO:0008006" key="5">
    <source>
        <dbReference type="Google" id="ProtNLM"/>
    </source>
</evidence>
<feature type="non-terminal residue" evidence="3">
    <location>
        <position position="548"/>
    </location>
</feature>
<dbReference type="PROSITE" id="PS00092">
    <property type="entry name" value="N6_MTASE"/>
    <property type="match status" value="1"/>
</dbReference>
<evidence type="ECO:0000256" key="1">
    <source>
        <dbReference type="PROSITE-ProRule" id="PRU00489"/>
    </source>
</evidence>
<evidence type="ECO:0000313" key="3">
    <source>
        <dbReference type="EMBL" id="KAK7502171.1"/>
    </source>
</evidence>
<dbReference type="Proteomes" id="UP001519460">
    <property type="component" value="Unassembled WGS sequence"/>
</dbReference>
<feature type="region of interest" description="Disordered" evidence="2">
    <location>
        <begin position="238"/>
        <end position="260"/>
    </location>
</feature>
<protein>
    <recommendedName>
        <fullName evidence="5">Methyltransferase like 4</fullName>
    </recommendedName>
</protein>
<organism evidence="3 4">
    <name type="scientific">Batillaria attramentaria</name>
    <dbReference type="NCBI Taxonomy" id="370345"/>
    <lineage>
        <taxon>Eukaryota</taxon>
        <taxon>Metazoa</taxon>
        <taxon>Spiralia</taxon>
        <taxon>Lophotrochozoa</taxon>
        <taxon>Mollusca</taxon>
        <taxon>Gastropoda</taxon>
        <taxon>Caenogastropoda</taxon>
        <taxon>Sorbeoconcha</taxon>
        <taxon>Cerithioidea</taxon>
        <taxon>Batillariidae</taxon>
        <taxon>Batillaria</taxon>
    </lineage>
</organism>
<comment type="caution">
    <text evidence="3">The sequence shown here is derived from an EMBL/GenBank/DDBJ whole genome shotgun (WGS) entry which is preliminary data.</text>
</comment>
<sequence>DTAMSMVILGEQGCILDHNAAVARVYRWCHPQHCALITTPDKGHGRLSADNAQASNAEKVDKDGCHAKPLQSLGERTEAKSQPAVCMDNCNDTMKPRGWHGVSSSPVLNKSLVNSDSIRDTSESVIVQHTTSLPTKPESLTSGSVVLLNKKNDREDSNPRTAEGFIATTSEIQSDNVGQSTSTFQLKKGFFSVYVPFMMDSQFEKVQKTLTEESLSSADHPKDGTVTVADVQQILVDKRKKRKRKPAVNNTEDQDKERRRLTQVHASLVKVARQQGIFQEHLPTPLDNNLLYRQCAQYDLADDCFHNLLVTKDGLPVEIDTPQHDQGNSGPLIIDSSDSGTHSAQDFIHRRVEHGCDEPSVVSISGEMYDLIVLDPPWENKSVKRKKSYDMVGETALQQLPIPKLARPGSLVALWVTNNDRLEEFAMEELFPAWRLHPVAKWHWLKVTQTGDMVTSLSEGHKRPFEVLLLGRVDSQQDSEQSRQKNASSGAAVKDPPQSLVIISVPCSLHSKKVPLSEVLSPYLPENPRCLELFARNLWPGWTSWGRE</sequence>
<feature type="non-terminal residue" evidence="3">
    <location>
        <position position="1"/>
    </location>
</feature>
<dbReference type="AlphaFoldDB" id="A0ABD0LSP1"/>
<dbReference type="PROSITE" id="PS51143">
    <property type="entry name" value="MT_A70"/>
    <property type="match status" value="1"/>
</dbReference>
<evidence type="ECO:0000313" key="4">
    <source>
        <dbReference type="Proteomes" id="UP001519460"/>
    </source>
</evidence>
<keyword evidence="4" id="KW-1185">Reference proteome</keyword>